<evidence type="ECO:0000313" key="2">
    <source>
        <dbReference type="EMBL" id="RAL20786.1"/>
    </source>
</evidence>
<organism evidence="2 3">
    <name type="scientific">Lujinxingia litoralis</name>
    <dbReference type="NCBI Taxonomy" id="2211119"/>
    <lineage>
        <taxon>Bacteria</taxon>
        <taxon>Deltaproteobacteria</taxon>
        <taxon>Bradymonadales</taxon>
        <taxon>Lujinxingiaceae</taxon>
        <taxon>Lujinxingia</taxon>
    </lineage>
</organism>
<dbReference type="PANTHER" id="PTHR38037:SF1">
    <property type="entry name" value="ATP-DEPENDENT ZINC PROTEASE DOMAIN-CONTAINING PROTEIN-RELATED"/>
    <property type="match status" value="1"/>
</dbReference>
<feature type="domain" description="Retropepsin-like aspartic endopeptidase" evidence="1">
    <location>
        <begin position="12"/>
        <end position="145"/>
    </location>
</feature>
<protein>
    <submittedName>
        <fullName evidence="2">ATP-dependent zinc protease</fullName>
    </submittedName>
</protein>
<keyword evidence="3" id="KW-1185">Reference proteome</keyword>
<name>A0A328C646_9DELT</name>
<gene>
    <name evidence="2" type="ORF">DL240_15845</name>
</gene>
<dbReference type="Pfam" id="PF05618">
    <property type="entry name" value="Zn_protease"/>
    <property type="match status" value="1"/>
</dbReference>
<sequence length="152" mass="17424">MARAPQHQVRTIIGWREWVRIPELGSWPVKAKVDTGARSSALHAEKIEFFEREGQAWVRFEVQPHQRSVRDAAAAEFPLHDRRMVRSSSGHEELRAVIRPQIQVLGKRFAIELTLTNRDEMGFRMLLGREALKGRFLVDPNASFLGGRPTSE</sequence>
<reference evidence="2 3" key="1">
    <citation type="submission" date="2018-05" db="EMBL/GenBank/DDBJ databases">
        <title>Lujinxingia marina gen. nov. sp. nov., a new facultative anaerobic member of the class Deltaproteobacteria, and proposal of Lujinxingaceae fam. nov.</title>
        <authorList>
            <person name="Li C.-M."/>
        </authorList>
    </citation>
    <scope>NUCLEOTIDE SEQUENCE [LARGE SCALE GENOMIC DNA]</scope>
    <source>
        <strain evidence="2 3">B210</strain>
    </source>
</reference>
<dbReference type="Gene3D" id="2.40.70.10">
    <property type="entry name" value="Acid Proteases"/>
    <property type="match status" value="1"/>
</dbReference>
<accession>A0A328C646</accession>
<keyword evidence="2" id="KW-0645">Protease</keyword>
<dbReference type="GO" id="GO:0006508">
    <property type="term" value="P:proteolysis"/>
    <property type="evidence" value="ECO:0007669"/>
    <property type="project" value="UniProtKB-KW"/>
</dbReference>
<dbReference type="SUPFAM" id="SSF50630">
    <property type="entry name" value="Acid proteases"/>
    <property type="match status" value="1"/>
</dbReference>
<evidence type="ECO:0000259" key="1">
    <source>
        <dbReference type="Pfam" id="PF05618"/>
    </source>
</evidence>
<dbReference type="AlphaFoldDB" id="A0A328C646"/>
<dbReference type="InterPro" id="IPR008503">
    <property type="entry name" value="Asp_endopeptidase"/>
</dbReference>
<dbReference type="InterPro" id="IPR021109">
    <property type="entry name" value="Peptidase_aspartic_dom_sf"/>
</dbReference>
<dbReference type="OrthoDB" id="9782977at2"/>
<dbReference type="PANTHER" id="PTHR38037">
    <property type="entry name" value="ZN_PROTEASE DOMAIN-CONTAINING PROTEIN"/>
    <property type="match status" value="1"/>
</dbReference>
<dbReference type="Proteomes" id="UP000249169">
    <property type="component" value="Unassembled WGS sequence"/>
</dbReference>
<dbReference type="EMBL" id="QHKO01000008">
    <property type="protein sequence ID" value="RAL20786.1"/>
    <property type="molecule type" value="Genomic_DNA"/>
</dbReference>
<evidence type="ECO:0000313" key="3">
    <source>
        <dbReference type="Proteomes" id="UP000249169"/>
    </source>
</evidence>
<proteinExistence type="predicted"/>
<dbReference type="GO" id="GO:0008233">
    <property type="term" value="F:peptidase activity"/>
    <property type="evidence" value="ECO:0007669"/>
    <property type="project" value="UniProtKB-KW"/>
</dbReference>
<comment type="caution">
    <text evidence="2">The sequence shown here is derived from an EMBL/GenBank/DDBJ whole genome shotgun (WGS) entry which is preliminary data.</text>
</comment>
<keyword evidence="2" id="KW-0378">Hydrolase</keyword>